<dbReference type="InterPro" id="IPR013783">
    <property type="entry name" value="Ig-like_fold"/>
</dbReference>
<dbReference type="SUPFAM" id="SSF81296">
    <property type="entry name" value="E set domains"/>
    <property type="match status" value="1"/>
</dbReference>
<dbReference type="PATRIC" id="fig|1321816.3.peg.1252"/>
<evidence type="ECO:0000259" key="6">
    <source>
        <dbReference type="SMART" id="SM00642"/>
    </source>
</evidence>
<dbReference type="GO" id="GO:0004556">
    <property type="term" value="F:alpha-amylase activity"/>
    <property type="evidence" value="ECO:0007669"/>
    <property type="project" value="UniProtKB-EC"/>
</dbReference>
<keyword evidence="4" id="KW-0106">Calcium</keyword>
<dbReference type="Gene3D" id="2.60.40.1110">
    <property type="match status" value="1"/>
</dbReference>
<dbReference type="Pfam" id="PF02922">
    <property type="entry name" value="CBM_48"/>
    <property type="match status" value="1"/>
</dbReference>
<dbReference type="InterPro" id="IPR014756">
    <property type="entry name" value="Ig_E-set"/>
</dbReference>
<dbReference type="SUPFAM" id="SSF49452">
    <property type="entry name" value="Starch-binding domain-like"/>
    <property type="match status" value="1"/>
</dbReference>
<dbReference type="GO" id="GO:0030246">
    <property type="term" value="F:carbohydrate binding"/>
    <property type="evidence" value="ECO:0007669"/>
    <property type="project" value="InterPro"/>
</dbReference>
<reference evidence="7 8" key="1">
    <citation type="submission" date="2013-08" db="EMBL/GenBank/DDBJ databases">
        <authorList>
            <person name="Weinstock G."/>
            <person name="Sodergren E."/>
            <person name="Wylie T."/>
            <person name="Fulton L."/>
            <person name="Fulton R."/>
            <person name="Fronick C."/>
            <person name="O'Laughlin M."/>
            <person name="Godfrey J."/>
            <person name="Miner T."/>
            <person name="Herter B."/>
            <person name="Appelbaum E."/>
            <person name="Cordes M."/>
            <person name="Lek S."/>
            <person name="Wollam A."/>
            <person name="Pepin K.H."/>
            <person name="Palsikar V.B."/>
            <person name="Mitreva M."/>
            <person name="Wilson R.K."/>
        </authorList>
    </citation>
    <scope>NUCLEOTIDE SEQUENCE [LARGE SCALE GENOMIC DNA]</scope>
    <source>
        <strain evidence="7 8">F0580</strain>
    </source>
</reference>
<dbReference type="GO" id="GO:0005975">
    <property type="term" value="P:carbohydrate metabolic process"/>
    <property type="evidence" value="ECO:0007669"/>
    <property type="project" value="InterPro"/>
</dbReference>
<dbReference type="SUPFAM" id="SSF51445">
    <property type="entry name" value="(Trans)glycosidases"/>
    <property type="match status" value="1"/>
</dbReference>
<evidence type="ECO:0000256" key="5">
    <source>
        <dbReference type="ARBA" id="ARBA00030238"/>
    </source>
</evidence>
<dbReference type="InterPro" id="IPR013784">
    <property type="entry name" value="Carb-bd-like_fold"/>
</dbReference>
<dbReference type="NCBIfam" id="TIGR02104">
    <property type="entry name" value="pulA_typeI"/>
    <property type="match status" value="1"/>
</dbReference>
<comment type="caution">
    <text evidence="7">The sequence shown here is derived from an EMBL/GenBank/DDBJ whole genome shotgun (WGS) entry which is preliminary data.</text>
</comment>
<name>U1SH49_9BIFI</name>
<dbReference type="CDD" id="cd02860">
    <property type="entry name" value="E_set_Pullulanase"/>
    <property type="match status" value="1"/>
</dbReference>
<comment type="catalytic activity">
    <reaction evidence="1">
        <text>Endohydrolysis of (1-&gt;4)-alpha-D-glucosidic linkages in polysaccharides containing three or more (1-&gt;4)-alpha-linked D-glucose units.</text>
        <dbReference type="EC" id="3.2.1.1"/>
    </reaction>
</comment>
<dbReference type="CDD" id="cd11341">
    <property type="entry name" value="AmyAc_Pullulanase_LD-like"/>
    <property type="match status" value="1"/>
</dbReference>
<dbReference type="EMBL" id="AWSI01000039">
    <property type="protein sequence ID" value="ERH29967.1"/>
    <property type="molecule type" value="Genomic_DNA"/>
</dbReference>
<dbReference type="InterPro" id="IPR006047">
    <property type="entry name" value="GH13_cat_dom"/>
</dbReference>
<dbReference type="Gene3D" id="3.20.20.80">
    <property type="entry name" value="Glycosidases"/>
    <property type="match status" value="1"/>
</dbReference>
<sequence length="755" mass="85823">MWKDNEEGCQYLLTERDAFGKFCVLPVRLNTADNMHGYINILMRNTDFSYKSREYRITLRNDEQPTHVWLVEGDDTLYYSYQAALTSRACALYDVHAFDMALHPEEFDRQWAFDGWLGYTYSPSSTQFRVWAPTAKQVDLLILSTPTDQSTHTIIPMTRGDISDTLNQKRNTHGVWFATLDVDCDSISYVYRVHHADGRIVDSPDPYARAATSDGLQSVILSPRSRRAEGFSVKHGDDAVWRVENPTSAVICEMHIRDFTISRTSGVPRALRGTYIGACESGTSNTYGASTGIDYLDHQGISYVQIQPVAQYYKHYLPDGRRRYNWGYDPCNYNVPEASYSTKPNNPAAAIIELKTMIQEYHNRGIGVIFDVVYNHTFSSATHPFQLTVPDYFYRMNADGSCADGSGCGNETASEKEMCRKYMIDSVMYWAEEFNVDGFRFDLMGLHDIETMNQIREQLDSLDPHILMYGEGWDMGVNLPADRKAKKDNAALMPRIAFFNDTVRDGVKGAEVYGYAKGGFVSHEGTEGIVAKGILGSSELVNYDTPRQVLNYIEAHDNYNLNDLLTRLHPDDDELCHIQRVEVANALNFVMQGMTFMQIGQEFLRTKLYPTGDNGELTLGDRLNAMNSYNAPDEVNRVNWDQVTQYRDTVDFVRQLITFKTSSDLFSYETYSDVRRHVYVWSAIDSSGIIGFDITGDDKKYRIVATTVDVPVHNMLKDLDGAQLILSNNPIRIEKEKILEAYTFAIFEQVLSDAS</sequence>
<dbReference type="STRING" id="419015.HMPREF3214_00585"/>
<protein>
    <recommendedName>
        <fullName evidence="3">alpha-amylase</fullName>
        <ecNumber evidence="3">3.2.1.1</ecNumber>
    </recommendedName>
    <alternativeName>
        <fullName evidence="5">1,4-alpha-D-glucan glucanohydrolase</fullName>
    </alternativeName>
</protein>
<accession>U1SH49</accession>
<keyword evidence="8" id="KW-1185">Reference proteome</keyword>
<comment type="similarity">
    <text evidence="2">Belongs to the glycosyl hydrolase 13 family.</text>
</comment>
<evidence type="ECO:0000256" key="4">
    <source>
        <dbReference type="ARBA" id="ARBA00022837"/>
    </source>
</evidence>
<dbReference type="Proteomes" id="UP000016519">
    <property type="component" value="Unassembled WGS sequence"/>
</dbReference>
<dbReference type="SMART" id="SM00642">
    <property type="entry name" value="Aamy"/>
    <property type="match status" value="1"/>
</dbReference>
<feature type="domain" description="Glycosyl hydrolase family 13 catalytic" evidence="6">
    <location>
        <begin position="273"/>
        <end position="641"/>
    </location>
</feature>
<evidence type="ECO:0000313" key="8">
    <source>
        <dbReference type="Proteomes" id="UP000016519"/>
    </source>
</evidence>
<proteinExistence type="inferred from homology"/>
<evidence type="ECO:0000256" key="1">
    <source>
        <dbReference type="ARBA" id="ARBA00000548"/>
    </source>
</evidence>
<dbReference type="HOGENOM" id="CLU_004744_4_1_11"/>
<dbReference type="EC" id="3.2.1.1" evidence="3"/>
<evidence type="ECO:0000256" key="2">
    <source>
        <dbReference type="ARBA" id="ARBA00008061"/>
    </source>
</evidence>
<evidence type="ECO:0000313" key="7">
    <source>
        <dbReference type="EMBL" id="ERH29967.1"/>
    </source>
</evidence>
<evidence type="ECO:0000256" key="3">
    <source>
        <dbReference type="ARBA" id="ARBA00012595"/>
    </source>
</evidence>
<dbReference type="InterPro" id="IPR017853">
    <property type="entry name" value="GH"/>
</dbReference>
<dbReference type="InterPro" id="IPR004193">
    <property type="entry name" value="Glyco_hydro_13_N"/>
</dbReference>
<dbReference type="InterPro" id="IPR011840">
    <property type="entry name" value="PulA_typeI"/>
</dbReference>
<organism evidence="7 8">
    <name type="scientific">Alloscardovia omnicolens F0580</name>
    <dbReference type="NCBI Taxonomy" id="1321816"/>
    <lineage>
        <taxon>Bacteria</taxon>
        <taxon>Bacillati</taxon>
        <taxon>Actinomycetota</taxon>
        <taxon>Actinomycetes</taxon>
        <taxon>Bifidobacteriales</taxon>
        <taxon>Bifidobacteriaceae</taxon>
        <taxon>Alloscardovia</taxon>
    </lineage>
</organism>
<dbReference type="AlphaFoldDB" id="U1SH49"/>
<dbReference type="PANTHER" id="PTHR43002">
    <property type="entry name" value="GLYCOGEN DEBRANCHING ENZYME"/>
    <property type="match status" value="1"/>
</dbReference>
<gene>
    <name evidence="7" type="ORF">HMPREF9244_01421</name>
</gene>
<dbReference type="Gene3D" id="2.60.40.10">
    <property type="entry name" value="Immunoglobulins"/>
    <property type="match status" value="1"/>
</dbReference>